<keyword evidence="2" id="KW-0813">Transport</keyword>
<reference evidence="8" key="1">
    <citation type="submission" date="2016-08" db="EMBL/GenBank/DDBJ databases">
        <authorList>
            <person name="Seilhamer J.J."/>
        </authorList>
    </citation>
    <scope>NUCLEOTIDE SEQUENCE</scope>
    <source>
        <strain evidence="8">86</strain>
    </source>
</reference>
<dbReference type="SUPFAM" id="SSF52540">
    <property type="entry name" value="P-loop containing nucleoside triphosphate hydrolases"/>
    <property type="match status" value="1"/>
</dbReference>
<dbReference type="GO" id="GO:0005524">
    <property type="term" value="F:ATP binding"/>
    <property type="evidence" value="ECO:0007669"/>
    <property type="project" value="UniProtKB-KW"/>
</dbReference>
<dbReference type="PANTHER" id="PTHR42788">
    <property type="entry name" value="TAURINE IMPORT ATP-BINDING PROTEIN-RELATED"/>
    <property type="match status" value="1"/>
</dbReference>
<evidence type="ECO:0000313" key="8">
    <source>
        <dbReference type="EMBL" id="SCM81351.1"/>
    </source>
</evidence>
<dbReference type="InterPro" id="IPR050166">
    <property type="entry name" value="ABC_transporter_ATP-bind"/>
</dbReference>
<sequence length="266" mass="30306">MSKITVRDVSFAYKTTPILEQINMDIASGDFVCLLGQSGCGKSTFLRLMAGLEIPSGGEILVDGEPLLKSGADRSMVFQDYSLFPWFTTGKNLLLALKQKYPRQSKKELVEKIRYYLNEVGLSQDVYDKYPNELSGGMRQRCAICRAFALDTSLMLMDEPFGALDAVNRARLQDMMQAMWAKKGQYRKTVLFVTHDVEEALLLSTRIFLFGTSPSKIIYSCELEGQHLINRNALFENHERMELRNTLLHILNQDIEAKIKNEEQKL</sequence>
<dbReference type="PANTHER" id="PTHR42788:SF7">
    <property type="entry name" value="NITRATE ABC TRANSPORTER ATP-BINDING PROTEIN"/>
    <property type="match status" value="1"/>
</dbReference>
<dbReference type="RefSeq" id="WP_288184395.1">
    <property type="nucleotide sequence ID" value="NZ_LT608335.1"/>
</dbReference>
<keyword evidence="3" id="KW-1003">Cell membrane</keyword>
<accession>A0A212LV18</accession>
<proteinExistence type="predicted"/>
<keyword evidence="8" id="KW-0378">Hydrolase</keyword>
<name>A0A212LV18_9FIRM</name>
<evidence type="ECO:0000256" key="3">
    <source>
        <dbReference type="ARBA" id="ARBA00022475"/>
    </source>
</evidence>
<keyword evidence="6" id="KW-0472">Membrane</keyword>
<evidence type="ECO:0000256" key="1">
    <source>
        <dbReference type="ARBA" id="ARBA00004202"/>
    </source>
</evidence>
<dbReference type="Gene3D" id="3.40.50.300">
    <property type="entry name" value="P-loop containing nucleotide triphosphate hydrolases"/>
    <property type="match status" value="1"/>
</dbReference>
<dbReference type="InterPro" id="IPR003593">
    <property type="entry name" value="AAA+_ATPase"/>
</dbReference>
<dbReference type="EMBL" id="FMJE01000003">
    <property type="protein sequence ID" value="SCM81351.1"/>
    <property type="molecule type" value="Genomic_DNA"/>
</dbReference>
<dbReference type="CDD" id="cd03293">
    <property type="entry name" value="ABC_NrtD_SsuB_transporters"/>
    <property type="match status" value="1"/>
</dbReference>
<evidence type="ECO:0000256" key="4">
    <source>
        <dbReference type="ARBA" id="ARBA00022741"/>
    </source>
</evidence>
<dbReference type="InterPro" id="IPR003439">
    <property type="entry name" value="ABC_transporter-like_ATP-bd"/>
</dbReference>
<evidence type="ECO:0000259" key="7">
    <source>
        <dbReference type="PROSITE" id="PS50893"/>
    </source>
</evidence>
<evidence type="ECO:0000256" key="2">
    <source>
        <dbReference type="ARBA" id="ARBA00022448"/>
    </source>
</evidence>
<dbReference type="Pfam" id="PF00005">
    <property type="entry name" value="ABC_tran"/>
    <property type="match status" value="1"/>
</dbReference>
<evidence type="ECO:0000256" key="6">
    <source>
        <dbReference type="ARBA" id="ARBA00023136"/>
    </source>
</evidence>
<keyword evidence="5" id="KW-0067">ATP-binding</keyword>
<dbReference type="InterPro" id="IPR027417">
    <property type="entry name" value="P-loop_NTPase"/>
</dbReference>
<evidence type="ECO:0000256" key="5">
    <source>
        <dbReference type="ARBA" id="ARBA00022840"/>
    </source>
</evidence>
<dbReference type="GO" id="GO:0016887">
    <property type="term" value="F:ATP hydrolysis activity"/>
    <property type="evidence" value="ECO:0007669"/>
    <property type="project" value="InterPro"/>
</dbReference>
<comment type="subcellular location">
    <subcellularLocation>
        <location evidence="1">Cell membrane</location>
        <topology evidence="1">Peripheral membrane protein</topology>
    </subcellularLocation>
</comment>
<organism evidence="8">
    <name type="scientific">uncultured Sporomusa sp</name>
    <dbReference type="NCBI Taxonomy" id="307249"/>
    <lineage>
        <taxon>Bacteria</taxon>
        <taxon>Bacillati</taxon>
        <taxon>Bacillota</taxon>
        <taxon>Negativicutes</taxon>
        <taxon>Selenomonadales</taxon>
        <taxon>Sporomusaceae</taxon>
        <taxon>Sporomusa</taxon>
        <taxon>environmental samples</taxon>
    </lineage>
</organism>
<dbReference type="SMART" id="SM00382">
    <property type="entry name" value="AAA"/>
    <property type="match status" value="1"/>
</dbReference>
<keyword evidence="4" id="KW-0547">Nucleotide-binding</keyword>
<dbReference type="GO" id="GO:0005886">
    <property type="term" value="C:plasma membrane"/>
    <property type="evidence" value="ECO:0007669"/>
    <property type="project" value="UniProtKB-SubCell"/>
</dbReference>
<gene>
    <name evidence="8" type="ORF">KL86SPO_31530</name>
</gene>
<dbReference type="PROSITE" id="PS50893">
    <property type="entry name" value="ABC_TRANSPORTER_2"/>
    <property type="match status" value="1"/>
</dbReference>
<feature type="domain" description="ABC transporter" evidence="7">
    <location>
        <begin position="4"/>
        <end position="237"/>
    </location>
</feature>
<dbReference type="EC" id="3.6.3.-" evidence="8"/>
<dbReference type="AlphaFoldDB" id="A0A212LV18"/>
<protein>
    <submittedName>
        <fullName evidence="8">Putative enzyme</fullName>
        <ecNumber evidence="8">3.6.3.-</ecNumber>
    </submittedName>
</protein>